<dbReference type="Proteomes" id="UP000550707">
    <property type="component" value="Unassembled WGS sequence"/>
</dbReference>
<keyword evidence="2" id="KW-1185">Reference proteome</keyword>
<dbReference type="PANTHER" id="PTHR45943:SF1">
    <property type="entry name" value="E3 UBIQUITIN-PROTEIN LIGASE MYCBP2"/>
    <property type="match status" value="1"/>
</dbReference>
<dbReference type="GO" id="GO:0008582">
    <property type="term" value="P:regulation of synaptic assembly at neuromuscular junction"/>
    <property type="evidence" value="ECO:0007669"/>
    <property type="project" value="TreeGrafter"/>
</dbReference>
<dbReference type="AlphaFoldDB" id="A0A7J8GLR6"/>
<dbReference type="EMBL" id="JACASF010000009">
    <property type="protein sequence ID" value="KAF6460731.1"/>
    <property type="molecule type" value="Genomic_DNA"/>
</dbReference>
<dbReference type="GO" id="GO:0007411">
    <property type="term" value="P:axon guidance"/>
    <property type="evidence" value="ECO:0007669"/>
    <property type="project" value="TreeGrafter"/>
</dbReference>
<accession>A0A7J8GLR6</accession>
<dbReference type="GO" id="GO:0005634">
    <property type="term" value="C:nucleus"/>
    <property type="evidence" value="ECO:0007669"/>
    <property type="project" value="TreeGrafter"/>
</dbReference>
<sequence length="222" mass="24110">MQEQDVPFLRGGPGMYKVVKTGPSGHNIRSCPNLRGIPIGMLVLGNKVKAVGEVTNSEGTWVQLDKNSMVEFCESDEGEAWSLARDRGGNQYLRHEDEQVLLDQNSQTPPPSPFSVQAFNKGASCSAQGFDYGLGNNKVLTVLPTAGDQLSAILNSIQSRPNLPAPSIFDQAAKPPSSLVHSPFVFGQPLSFQQPQLQSKSVSLTCLIKLFLKLCSELFISY</sequence>
<dbReference type="PANTHER" id="PTHR45943">
    <property type="entry name" value="E3 UBIQUITIN-PROTEIN LIGASE MYCBP2"/>
    <property type="match status" value="1"/>
</dbReference>
<organism evidence="1 2">
    <name type="scientific">Molossus molossus</name>
    <name type="common">Pallas' mastiff bat</name>
    <name type="synonym">Vespertilio molossus</name>
    <dbReference type="NCBI Taxonomy" id="27622"/>
    <lineage>
        <taxon>Eukaryota</taxon>
        <taxon>Metazoa</taxon>
        <taxon>Chordata</taxon>
        <taxon>Craniata</taxon>
        <taxon>Vertebrata</taxon>
        <taxon>Euteleostomi</taxon>
        <taxon>Mammalia</taxon>
        <taxon>Eutheria</taxon>
        <taxon>Laurasiatheria</taxon>
        <taxon>Chiroptera</taxon>
        <taxon>Yangochiroptera</taxon>
        <taxon>Molossidae</taxon>
        <taxon>Molossus</taxon>
    </lineage>
</organism>
<protein>
    <submittedName>
        <fullName evidence="1">MYC binding protein 2</fullName>
    </submittedName>
</protein>
<comment type="caution">
    <text evidence="1">The sequence shown here is derived from an EMBL/GenBank/DDBJ whole genome shotgun (WGS) entry which is preliminary data.</text>
</comment>
<reference evidence="1 2" key="1">
    <citation type="journal article" date="2020" name="Nature">
        <title>Six reference-quality genomes reveal evolution of bat adaptations.</title>
        <authorList>
            <person name="Jebb D."/>
            <person name="Huang Z."/>
            <person name="Pippel M."/>
            <person name="Hughes G.M."/>
            <person name="Lavrichenko K."/>
            <person name="Devanna P."/>
            <person name="Winkler S."/>
            <person name="Jermiin L.S."/>
            <person name="Skirmuntt E.C."/>
            <person name="Katzourakis A."/>
            <person name="Burkitt-Gray L."/>
            <person name="Ray D.A."/>
            <person name="Sullivan K.A.M."/>
            <person name="Roscito J.G."/>
            <person name="Kirilenko B.M."/>
            <person name="Davalos L.M."/>
            <person name="Corthals A.P."/>
            <person name="Power M.L."/>
            <person name="Jones G."/>
            <person name="Ransome R.D."/>
            <person name="Dechmann D.K.N."/>
            <person name="Locatelli A.G."/>
            <person name="Puechmaille S.J."/>
            <person name="Fedrigo O."/>
            <person name="Jarvis E.D."/>
            <person name="Hiller M."/>
            <person name="Vernes S.C."/>
            <person name="Myers E.W."/>
            <person name="Teeling E.C."/>
        </authorList>
    </citation>
    <scope>NUCLEOTIDE SEQUENCE [LARGE SCALE GENOMIC DNA]</scope>
    <source>
        <strain evidence="1">MMolMol1</strain>
        <tissue evidence="1">Muscle</tissue>
    </source>
</reference>
<evidence type="ECO:0000313" key="1">
    <source>
        <dbReference type="EMBL" id="KAF6460731.1"/>
    </source>
</evidence>
<dbReference type="GO" id="GO:0005886">
    <property type="term" value="C:plasma membrane"/>
    <property type="evidence" value="ECO:0007669"/>
    <property type="project" value="TreeGrafter"/>
</dbReference>
<gene>
    <name evidence="1" type="ORF">HJG59_012665</name>
</gene>
<name>A0A7J8GLR6_MOLMO</name>
<dbReference type="GO" id="GO:0061630">
    <property type="term" value="F:ubiquitin protein ligase activity"/>
    <property type="evidence" value="ECO:0007669"/>
    <property type="project" value="TreeGrafter"/>
</dbReference>
<evidence type="ECO:0000313" key="2">
    <source>
        <dbReference type="Proteomes" id="UP000550707"/>
    </source>
</evidence>
<proteinExistence type="predicted"/>